<gene>
    <name evidence="6" type="ORF">H735_08360</name>
</gene>
<dbReference type="Proteomes" id="UP000031586">
    <property type="component" value="Unassembled WGS sequence"/>
</dbReference>
<dbReference type="GO" id="GO:0015074">
    <property type="term" value="P:DNA integration"/>
    <property type="evidence" value="ECO:0007669"/>
    <property type="project" value="UniProtKB-KW"/>
</dbReference>
<dbReference type="InterPro" id="IPR011010">
    <property type="entry name" value="DNA_brk_join_enz"/>
</dbReference>
<evidence type="ECO:0000256" key="1">
    <source>
        <dbReference type="ARBA" id="ARBA00008857"/>
    </source>
</evidence>
<reference evidence="6 7" key="1">
    <citation type="submission" date="2014-07" db="EMBL/GenBank/DDBJ databases">
        <title>Unique and conserved regions in Vibrio harveyi and related species in comparison with the shrimp pathogen Vibrio harveyi CAIM 1792.</title>
        <authorList>
            <person name="Espinoza-Valles I."/>
            <person name="Vora G."/>
            <person name="Leekitcharoenphon P."/>
            <person name="Ussery D."/>
            <person name="Hoj L."/>
            <person name="Gomez-Gil B."/>
        </authorList>
    </citation>
    <scope>NUCLEOTIDE SEQUENCE [LARGE SCALE GENOMIC DNA]</scope>
    <source>
        <strain evidence="7">CAIM 1854 / LMG 25443</strain>
    </source>
</reference>
<dbReference type="AlphaFoldDB" id="A0A0C1WB40"/>
<name>A0A0C1WB40_9VIBR</name>
<protein>
    <recommendedName>
        <fullName evidence="5">Tyr recombinase domain-containing protein</fullName>
    </recommendedName>
</protein>
<dbReference type="GO" id="GO:0003677">
    <property type="term" value="F:DNA binding"/>
    <property type="evidence" value="ECO:0007669"/>
    <property type="project" value="UniProtKB-KW"/>
</dbReference>
<dbReference type="Pfam" id="PF00589">
    <property type="entry name" value="Phage_integrase"/>
    <property type="match status" value="1"/>
</dbReference>
<dbReference type="PANTHER" id="PTHR30349">
    <property type="entry name" value="PHAGE INTEGRASE-RELATED"/>
    <property type="match status" value="1"/>
</dbReference>
<evidence type="ECO:0000313" key="6">
    <source>
        <dbReference type="EMBL" id="KIF53532.1"/>
    </source>
</evidence>
<dbReference type="GO" id="GO:0006310">
    <property type="term" value="P:DNA recombination"/>
    <property type="evidence" value="ECO:0007669"/>
    <property type="project" value="UniProtKB-KW"/>
</dbReference>
<comment type="similarity">
    <text evidence="1">Belongs to the 'phage' integrase family.</text>
</comment>
<dbReference type="PATRIC" id="fig|1229493.5.peg.759"/>
<accession>A0A0C1WB40</accession>
<organism evidence="6 7">
    <name type="scientific">Vibrio owensii CAIM 1854 = LMG 25443</name>
    <dbReference type="NCBI Taxonomy" id="1229493"/>
    <lineage>
        <taxon>Bacteria</taxon>
        <taxon>Pseudomonadati</taxon>
        <taxon>Pseudomonadota</taxon>
        <taxon>Gammaproteobacteria</taxon>
        <taxon>Vibrionales</taxon>
        <taxon>Vibrionaceae</taxon>
        <taxon>Vibrio</taxon>
    </lineage>
</organism>
<proteinExistence type="inferred from homology"/>
<evidence type="ECO:0000256" key="4">
    <source>
        <dbReference type="ARBA" id="ARBA00023172"/>
    </source>
</evidence>
<dbReference type="PANTHER" id="PTHR30349:SF41">
    <property type="entry name" value="INTEGRASE_RECOMBINASE PROTEIN MJ0367-RELATED"/>
    <property type="match status" value="1"/>
</dbReference>
<dbReference type="CDD" id="cd00397">
    <property type="entry name" value="DNA_BRE_C"/>
    <property type="match status" value="1"/>
</dbReference>
<dbReference type="InterPro" id="IPR050090">
    <property type="entry name" value="Tyrosine_recombinase_XerCD"/>
</dbReference>
<comment type="caution">
    <text evidence="6">The sequence shown here is derived from an EMBL/GenBank/DDBJ whole genome shotgun (WGS) entry which is preliminary data.</text>
</comment>
<feature type="domain" description="Tyr recombinase" evidence="5">
    <location>
        <begin position="214"/>
        <end position="446"/>
    </location>
</feature>
<dbReference type="InterPro" id="IPR002104">
    <property type="entry name" value="Integrase_catalytic"/>
</dbReference>
<evidence type="ECO:0000256" key="2">
    <source>
        <dbReference type="ARBA" id="ARBA00022908"/>
    </source>
</evidence>
<dbReference type="EMBL" id="JPRD01000014">
    <property type="protein sequence ID" value="KIF53532.1"/>
    <property type="molecule type" value="Genomic_DNA"/>
</dbReference>
<keyword evidence="2" id="KW-0229">DNA integration</keyword>
<dbReference type="InterPro" id="IPR013762">
    <property type="entry name" value="Integrase-like_cat_sf"/>
</dbReference>
<keyword evidence="3" id="KW-0238">DNA-binding</keyword>
<sequence>METITFKLTTGQKSYALYIDGAPVEAFNSYMNNIARIEPANTVKSKASDLRVFFAYLNVLDDPDEIGKLNVGMKTGTPLLTEIILQFPNYLSLGSNTSSETLSYLAAKKTKRKPSSHATNQRIISSVRGFLRESAQFQAEMLSASELGLIDLSISPEIMFEGSLFRKEIPVQERKSLLKRSVIAGIISNGPKLGKSSILKARKSFYSPPPEGSSIAKALPHEDALPVLNETKTLRDRLFLSLIMGTGLRENEAANILLQDIDIKAKKVKCIHPKTRPHAYGNEFEAISGETALGMSYKGRTTPETFFIEPFRTIFFDTLQDYLVKERHPLQVGHSFLFVVLRRGEYQGRPLALSSDATRQYAFKQALKRVYKQRGVPMPRGWALHSLRHMYGVHCLNYLVIGYKKDGTPIQGLDKHIVQRLMAHSDLPSTEVYAIPAMELIQNKIDRALQGMQSELILSDQKLQLNSYFGAKLK</sequence>
<evidence type="ECO:0000259" key="5">
    <source>
        <dbReference type="PROSITE" id="PS51898"/>
    </source>
</evidence>
<evidence type="ECO:0000313" key="7">
    <source>
        <dbReference type="Proteomes" id="UP000031586"/>
    </source>
</evidence>
<evidence type="ECO:0000256" key="3">
    <source>
        <dbReference type="ARBA" id="ARBA00023125"/>
    </source>
</evidence>
<dbReference type="SUPFAM" id="SSF56349">
    <property type="entry name" value="DNA breaking-rejoining enzymes"/>
    <property type="match status" value="1"/>
</dbReference>
<keyword evidence="4" id="KW-0233">DNA recombination</keyword>
<dbReference type="PROSITE" id="PS51898">
    <property type="entry name" value="TYR_RECOMBINASE"/>
    <property type="match status" value="1"/>
</dbReference>
<dbReference type="RefSeq" id="WP_020196047.1">
    <property type="nucleotide sequence ID" value="NZ_BAOH01000037.1"/>
</dbReference>
<dbReference type="Gene3D" id="1.10.443.10">
    <property type="entry name" value="Intergrase catalytic core"/>
    <property type="match status" value="1"/>
</dbReference>